<proteinExistence type="predicted"/>
<dbReference type="EMBL" id="CP003108">
    <property type="protein sequence ID" value="AET67189.1"/>
    <property type="molecule type" value="Genomic_DNA"/>
</dbReference>
<dbReference type="GO" id="GO:0004630">
    <property type="term" value="F:phospholipase D activity"/>
    <property type="evidence" value="ECO:0007669"/>
    <property type="project" value="TreeGrafter"/>
</dbReference>
<evidence type="ECO:0000313" key="5">
    <source>
        <dbReference type="EMBL" id="AET67189.1"/>
    </source>
</evidence>
<keyword evidence="6" id="KW-1185">Reference proteome</keyword>
<dbReference type="InterPro" id="IPR025202">
    <property type="entry name" value="PLD-like_dom"/>
</dbReference>
<dbReference type="AlphaFoldDB" id="G7WCZ4"/>
<gene>
    <name evidence="5" type="ordered locus">Desor_1538</name>
</gene>
<dbReference type="SMART" id="SM00155">
    <property type="entry name" value="PLDc"/>
    <property type="match status" value="1"/>
</dbReference>
<dbReference type="InterPro" id="IPR001736">
    <property type="entry name" value="PLipase_D/transphosphatidylase"/>
</dbReference>
<feature type="domain" description="PLD phosphodiesterase" evidence="4">
    <location>
        <begin position="384"/>
        <end position="411"/>
    </location>
</feature>
<evidence type="ECO:0000259" key="4">
    <source>
        <dbReference type="PROSITE" id="PS50035"/>
    </source>
</evidence>
<dbReference type="Pfam" id="PF13091">
    <property type="entry name" value="PLDc_2"/>
    <property type="match status" value="1"/>
</dbReference>
<evidence type="ECO:0000256" key="1">
    <source>
        <dbReference type="ARBA" id="ARBA00022737"/>
    </source>
</evidence>
<reference evidence="6" key="1">
    <citation type="submission" date="2011-11" db="EMBL/GenBank/DDBJ databases">
        <title>Complete sequence of Desulfosporosinus orientis DSM 765.</title>
        <authorList>
            <person name="Lucas S."/>
            <person name="Han J."/>
            <person name="Lapidus A."/>
            <person name="Cheng J.-F."/>
            <person name="Goodwin L."/>
            <person name="Pitluck S."/>
            <person name="Peters L."/>
            <person name="Ovchinnikova G."/>
            <person name="Teshima H."/>
            <person name="Detter J.C."/>
            <person name="Han C."/>
            <person name="Tapia R."/>
            <person name="Land M."/>
            <person name="Hauser L."/>
            <person name="Kyrpides N."/>
            <person name="Ivanova N."/>
            <person name="Pagani I."/>
            <person name="Pester M."/>
            <person name="Spring S."/>
            <person name="Ollivier B."/>
            <person name="Rattei T."/>
            <person name="Klenk H.-P."/>
            <person name="Wagner M."/>
            <person name="Loy A."/>
            <person name="Woyke T."/>
        </authorList>
    </citation>
    <scope>NUCLEOTIDE SEQUENCE [LARGE SCALE GENOMIC DNA]</scope>
    <source>
        <strain evidence="6">ATCC 19365 / DSM 765 / NCIMB 8382 / VKM B-1628</strain>
    </source>
</reference>
<name>G7WCZ4_DESOD</name>
<sequence length="506" mass="56724">MPSLDELREKWFLDFNNPVQSFPPVARHPGSQIQAYTDGNLVTPLIDGKNYMDEWRDAAQELEAKPAGELYHSAYVLNRVLPKGAEYFDAFQTLKSVESSGKPVRIAISGHASDYVGNKLAQSILNDEGIPLIAMDFRYPSSGSNHMKFTCYKNPDQPKALLGSIDITFNRWDKPSHEGIDPERPDGASATHDAGVMIEGPAVADLETTFIERWNDNTRSLFMSPVETMPINAALSAPSPAGSHSVQVLRTYGIAPRGLLESYSWSEQGEFTIWAAYLNAIKKASKYIYIEDQYFFPFEWPPCYDRTGKTQESDLFFQLAEAIKRGVKVIVVVPGASEDAGPIRFQQKYQRDMGVYYLKTAKDSAEAKANGGDFVIVCLSKNFSPIYVHSKLMICDDEFVLIGSANFNQRSMTHDGELQVGILDRDNRFAKDLRMQLWGEHMELNMNDPGVLATLEDSQLAYLGFKLSPGRVIQYTPEPLPFDPLRFSSHELLNNKLIDPYAGPSR</sequence>
<dbReference type="Proteomes" id="UP000006346">
    <property type="component" value="Chromosome"/>
</dbReference>
<dbReference type="STRING" id="768706.Desor_1538"/>
<keyword evidence="1" id="KW-0677">Repeat</keyword>
<dbReference type="SUPFAM" id="SSF56024">
    <property type="entry name" value="Phospholipase D/nuclease"/>
    <property type="match status" value="2"/>
</dbReference>
<keyword evidence="2" id="KW-0378">Hydrolase</keyword>
<dbReference type="InterPro" id="IPR015679">
    <property type="entry name" value="PLipase_D_fam"/>
</dbReference>
<dbReference type="OrthoDB" id="7888928at2"/>
<dbReference type="PANTHER" id="PTHR18896:SF60">
    <property type="entry name" value="PHOSPHOLIPASE D"/>
    <property type="match status" value="1"/>
</dbReference>
<keyword evidence="3" id="KW-0443">Lipid metabolism</keyword>
<reference evidence="5 6" key="2">
    <citation type="journal article" date="2012" name="J. Bacteriol.">
        <title>Complete genome sequences of Desulfosporosinus orientis DSM765T, Desulfosporosinus youngiae DSM17734T, Desulfosporosinus meridiei DSM13257T, and Desulfosporosinus acidiphilus DSM22704T.</title>
        <authorList>
            <person name="Pester M."/>
            <person name="Brambilla E."/>
            <person name="Alazard D."/>
            <person name="Rattei T."/>
            <person name="Weinmaier T."/>
            <person name="Han J."/>
            <person name="Lucas S."/>
            <person name="Lapidus A."/>
            <person name="Cheng J.F."/>
            <person name="Goodwin L."/>
            <person name="Pitluck S."/>
            <person name="Peters L."/>
            <person name="Ovchinnikova G."/>
            <person name="Teshima H."/>
            <person name="Detter J.C."/>
            <person name="Han C.S."/>
            <person name="Tapia R."/>
            <person name="Land M.L."/>
            <person name="Hauser L."/>
            <person name="Kyrpides N.C."/>
            <person name="Ivanova N.N."/>
            <person name="Pagani I."/>
            <person name="Huntmann M."/>
            <person name="Wei C.L."/>
            <person name="Davenport K.W."/>
            <person name="Daligault H."/>
            <person name="Chain P.S."/>
            <person name="Chen A."/>
            <person name="Mavromatis K."/>
            <person name="Markowitz V."/>
            <person name="Szeto E."/>
            <person name="Mikhailova N."/>
            <person name="Pati A."/>
            <person name="Wagner M."/>
            <person name="Woyke T."/>
            <person name="Ollivier B."/>
            <person name="Klenk H.P."/>
            <person name="Spring S."/>
            <person name="Loy A."/>
        </authorList>
    </citation>
    <scope>NUCLEOTIDE SEQUENCE [LARGE SCALE GENOMIC DNA]</scope>
    <source>
        <strain evidence="6">ATCC 19365 / DSM 765 / NCIMB 8382 / VKM B-1628</strain>
    </source>
</reference>
<accession>G7WCZ4</accession>
<organism evidence="5 6">
    <name type="scientific">Desulfosporosinus orientis (strain ATCC 19365 / DSM 765 / NCIMB 8382 / VKM B-1628 / Singapore I)</name>
    <name type="common">Desulfotomaculum orientis</name>
    <dbReference type="NCBI Taxonomy" id="768706"/>
    <lineage>
        <taxon>Bacteria</taxon>
        <taxon>Bacillati</taxon>
        <taxon>Bacillota</taxon>
        <taxon>Clostridia</taxon>
        <taxon>Eubacteriales</taxon>
        <taxon>Desulfitobacteriaceae</taxon>
        <taxon>Desulfosporosinus</taxon>
    </lineage>
</organism>
<protein>
    <submittedName>
        <fullName evidence="5">Phosphatidylserine/phosphatidylglycerophosphate/ cardiolipin synthase</fullName>
    </submittedName>
</protein>
<dbReference type="RefSeq" id="WP_014184008.1">
    <property type="nucleotide sequence ID" value="NC_016584.1"/>
</dbReference>
<dbReference type="PROSITE" id="PS50035">
    <property type="entry name" value="PLD"/>
    <property type="match status" value="1"/>
</dbReference>
<dbReference type="GO" id="GO:0005886">
    <property type="term" value="C:plasma membrane"/>
    <property type="evidence" value="ECO:0007669"/>
    <property type="project" value="TreeGrafter"/>
</dbReference>
<evidence type="ECO:0000256" key="2">
    <source>
        <dbReference type="ARBA" id="ARBA00022801"/>
    </source>
</evidence>
<dbReference type="Gene3D" id="3.30.870.10">
    <property type="entry name" value="Endonuclease Chain A"/>
    <property type="match status" value="2"/>
</dbReference>
<dbReference type="eggNOG" id="COG1502">
    <property type="taxonomic scope" value="Bacteria"/>
</dbReference>
<dbReference type="PANTHER" id="PTHR18896">
    <property type="entry name" value="PHOSPHOLIPASE D"/>
    <property type="match status" value="1"/>
</dbReference>
<evidence type="ECO:0000313" key="6">
    <source>
        <dbReference type="Proteomes" id="UP000006346"/>
    </source>
</evidence>
<dbReference type="HOGENOM" id="CLU_531820_0_0_9"/>
<dbReference type="GO" id="GO:0009395">
    <property type="term" value="P:phospholipid catabolic process"/>
    <property type="evidence" value="ECO:0007669"/>
    <property type="project" value="TreeGrafter"/>
</dbReference>
<dbReference type="PATRIC" id="fig|768706.3.peg.1522"/>
<evidence type="ECO:0000256" key="3">
    <source>
        <dbReference type="ARBA" id="ARBA00023098"/>
    </source>
</evidence>
<dbReference type="KEGG" id="dor:Desor_1538"/>
<dbReference type="CDD" id="cd09105">
    <property type="entry name" value="PLDc_vPLD1_2_like_2"/>
    <property type="match status" value="1"/>
</dbReference>